<dbReference type="SMART" id="SM00487">
    <property type="entry name" value="DEXDc"/>
    <property type="match status" value="1"/>
</dbReference>
<dbReference type="EMBL" id="CAAALY010092048">
    <property type="protein sequence ID" value="VEL28062.1"/>
    <property type="molecule type" value="Genomic_DNA"/>
</dbReference>
<reference evidence="6" key="1">
    <citation type="submission" date="2018-11" db="EMBL/GenBank/DDBJ databases">
        <authorList>
            <consortium name="Pathogen Informatics"/>
        </authorList>
    </citation>
    <scope>NUCLEOTIDE SEQUENCE</scope>
</reference>
<keyword evidence="1 4" id="KW-0547">Nucleotide-binding</keyword>
<dbReference type="GO" id="GO:0016787">
    <property type="term" value="F:hydrolase activity"/>
    <property type="evidence" value="ECO:0007669"/>
    <property type="project" value="UniProtKB-KW"/>
</dbReference>
<dbReference type="PROSITE" id="PS00039">
    <property type="entry name" value="DEAD_ATP_HELICASE"/>
    <property type="match status" value="1"/>
</dbReference>
<sequence length="196" mass="21315">MLSSLNFFSNIDSMTAIQSVSLPALVSGRNALIKAQTGSGKTLAYAVPLLNYLIKLEPPITRSSGSLALIILPTRELAIQTSTVFSTLTRSCVRIVSGLMIGGIKRKSQKASLRKGINIVIGTPQRILDHMHMTKSLDLKCIRWLVIDEADRLLEMGFERDVRRILTSLTPNLGSPPDSGLFKGPTQVILLSATLT</sequence>
<protein>
    <recommendedName>
        <fullName evidence="4">ATP-dependent RNA helicase</fullName>
        <ecNumber evidence="4">3.6.4.13</ecNumber>
    </recommendedName>
</protein>
<evidence type="ECO:0000313" key="6">
    <source>
        <dbReference type="EMBL" id="VEL28062.1"/>
    </source>
</evidence>
<dbReference type="GO" id="GO:0003724">
    <property type="term" value="F:RNA helicase activity"/>
    <property type="evidence" value="ECO:0007669"/>
    <property type="project" value="UniProtKB-EC"/>
</dbReference>
<dbReference type="SUPFAM" id="SSF52540">
    <property type="entry name" value="P-loop containing nucleoside triphosphate hydrolases"/>
    <property type="match status" value="1"/>
</dbReference>
<dbReference type="AlphaFoldDB" id="A0A448X4U2"/>
<comment type="function">
    <text evidence="4">RNA helicase.</text>
</comment>
<evidence type="ECO:0000259" key="5">
    <source>
        <dbReference type="PROSITE" id="PS51192"/>
    </source>
</evidence>
<name>A0A448X4U2_9PLAT</name>
<keyword evidence="7" id="KW-1185">Reference proteome</keyword>
<dbReference type="InterPro" id="IPR027417">
    <property type="entry name" value="P-loop_NTPase"/>
</dbReference>
<accession>A0A448X4U2</accession>
<keyword evidence="4" id="KW-0347">Helicase</keyword>
<dbReference type="OrthoDB" id="422663at2759"/>
<evidence type="ECO:0000256" key="3">
    <source>
        <dbReference type="ARBA" id="ARBA00022840"/>
    </source>
</evidence>
<feature type="domain" description="Helicase ATP-binding" evidence="5">
    <location>
        <begin position="22"/>
        <end position="196"/>
    </location>
</feature>
<evidence type="ECO:0000313" key="7">
    <source>
        <dbReference type="Proteomes" id="UP000784294"/>
    </source>
</evidence>
<dbReference type="Proteomes" id="UP000784294">
    <property type="component" value="Unassembled WGS sequence"/>
</dbReference>
<comment type="catalytic activity">
    <reaction evidence="4">
        <text>ATP + H2O = ADP + phosphate + H(+)</text>
        <dbReference type="Rhea" id="RHEA:13065"/>
        <dbReference type="ChEBI" id="CHEBI:15377"/>
        <dbReference type="ChEBI" id="CHEBI:15378"/>
        <dbReference type="ChEBI" id="CHEBI:30616"/>
        <dbReference type="ChEBI" id="CHEBI:43474"/>
        <dbReference type="ChEBI" id="CHEBI:456216"/>
        <dbReference type="EC" id="3.6.4.13"/>
    </reaction>
</comment>
<gene>
    <name evidence="6" type="ORF">PXEA_LOCUS21502</name>
</gene>
<keyword evidence="3 4" id="KW-0067">ATP-binding</keyword>
<dbReference type="Pfam" id="PF00270">
    <property type="entry name" value="DEAD"/>
    <property type="match status" value="1"/>
</dbReference>
<keyword evidence="2 4" id="KW-0378">Hydrolase</keyword>
<feature type="non-terminal residue" evidence="6">
    <location>
        <position position="196"/>
    </location>
</feature>
<proteinExistence type="inferred from homology"/>
<evidence type="ECO:0000256" key="2">
    <source>
        <dbReference type="ARBA" id="ARBA00022801"/>
    </source>
</evidence>
<dbReference type="InterPro" id="IPR000629">
    <property type="entry name" value="RNA-helicase_DEAD-box_CS"/>
</dbReference>
<comment type="similarity">
    <text evidence="4">Belongs to the DEAD box helicase family.</text>
</comment>
<dbReference type="PANTHER" id="PTHR24031">
    <property type="entry name" value="RNA HELICASE"/>
    <property type="match status" value="1"/>
</dbReference>
<evidence type="ECO:0000256" key="1">
    <source>
        <dbReference type="ARBA" id="ARBA00022741"/>
    </source>
</evidence>
<comment type="domain">
    <text evidence="4">The Q motif is unique to and characteristic of the DEAD box family of RNA helicases and controls ATP binding and hydrolysis.</text>
</comment>
<dbReference type="InterPro" id="IPR011545">
    <property type="entry name" value="DEAD/DEAH_box_helicase_dom"/>
</dbReference>
<organism evidence="6 7">
    <name type="scientific">Protopolystoma xenopodis</name>
    <dbReference type="NCBI Taxonomy" id="117903"/>
    <lineage>
        <taxon>Eukaryota</taxon>
        <taxon>Metazoa</taxon>
        <taxon>Spiralia</taxon>
        <taxon>Lophotrochozoa</taxon>
        <taxon>Platyhelminthes</taxon>
        <taxon>Monogenea</taxon>
        <taxon>Polyopisthocotylea</taxon>
        <taxon>Polystomatidea</taxon>
        <taxon>Polystomatidae</taxon>
        <taxon>Protopolystoma</taxon>
    </lineage>
</organism>
<dbReference type="GO" id="GO:0005524">
    <property type="term" value="F:ATP binding"/>
    <property type="evidence" value="ECO:0007669"/>
    <property type="project" value="UniProtKB-UniRule"/>
</dbReference>
<keyword evidence="4" id="KW-0694">RNA-binding</keyword>
<dbReference type="Gene3D" id="3.40.50.300">
    <property type="entry name" value="P-loop containing nucleotide triphosphate hydrolases"/>
    <property type="match status" value="1"/>
</dbReference>
<dbReference type="InterPro" id="IPR014001">
    <property type="entry name" value="Helicase_ATP-bd"/>
</dbReference>
<evidence type="ECO:0000256" key="4">
    <source>
        <dbReference type="RuleBase" id="RU365068"/>
    </source>
</evidence>
<dbReference type="EC" id="3.6.4.13" evidence="4"/>
<dbReference type="PROSITE" id="PS51192">
    <property type="entry name" value="HELICASE_ATP_BIND_1"/>
    <property type="match status" value="1"/>
</dbReference>
<dbReference type="GO" id="GO:0003723">
    <property type="term" value="F:RNA binding"/>
    <property type="evidence" value="ECO:0007669"/>
    <property type="project" value="UniProtKB-UniRule"/>
</dbReference>
<comment type="caution">
    <text evidence="6">The sequence shown here is derived from an EMBL/GenBank/DDBJ whole genome shotgun (WGS) entry which is preliminary data.</text>
</comment>